<keyword evidence="4" id="KW-1185">Reference proteome</keyword>
<organism evidence="3 4">
    <name type="scientific">Promethearchaeum syntrophicum</name>
    <dbReference type="NCBI Taxonomy" id="2594042"/>
    <lineage>
        <taxon>Archaea</taxon>
        <taxon>Promethearchaeati</taxon>
        <taxon>Promethearchaeota</taxon>
        <taxon>Promethearchaeia</taxon>
        <taxon>Promethearchaeales</taxon>
        <taxon>Promethearchaeaceae</taxon>
        <taxon>Promethearchaeum</taxon>
    </lineage>
</organism>
<dbReference type="Proteomes" id="UP000321408">
    <property type="component" value="Chromosome"/>
</dbReference>
<dbReference type="OrthoDB" id="10722at2157"/>
<reference evidence="3 4" key="1">
    <citation type="journal article" date="2020" name="Nature">
        <title>Isolation of an archaeon at the prokaryote-eukaryote interface.</title>
        <authorList>
            <person name="Imachi H."/>
            <person name="Nobu M.K."/>
            <person name="Nakahara N."/>
            <person name="Morono Y."/>
            <person name="Ogawara M."/>
            <person name="Takaki Y."/>
            <person name="Takano Y."/>
            <person name="Uematsu K."/>
            <person name="Ikuta T."/>
            <person name="Ito M."/>
            <person name="Matsui Y."/>
            <person name="Miyazaki M."/>
            <person name="Murata K."/>
            <person name="Saito Y."/>
            <person name="Sakai S."/>
            <person name="Song C."/>
            <person name="Tasumi E."/>
            <person name="Yamanaka Y."/>
            <person name="Yamaguchi T."/>
            <person name="Kamagata Y."/>
            <person name="Tamaki H."/>
            <person name="Takai K."/>
        </authorList>
    </citation>
    <scope>NUCLEOTIDE SEQUENCE [LARGE SCALE GENOMIC DNA]</scope>
    <source>
        <strain evidence="3 4">MK-D1</strain>
    </source>
</reference>
<keyword evidence="1" id="KW-1133">Transmembrane helix</keyword>
<proteinExistence type="predicted"/>
<feature type="transmembrane region" description="Helical" evidence="1">
    <location>
        <begin position="97"/>
        <end position="118"/>
    </location>
</feature>
<reference evidence="3 4" key="2">
    <citation type="journal article" date="2024" name="Int. J. Syst. Evol. Microbiol.">
        <title>Promethearchaeum syntrophicum gen. nov., sp. nov., an anaerobic, obligately syntrophic archaeon, the first isolate of the lineage 'Asgard' archaea, and proposal of the new archaeal phylum Promethearchaeota phyl. nov. and kingdom Promethearchaeati regn. nov.</title>
        <authorList>
            <person name="Imachi H."/>
            <person name="Nobu M.K."/>
            <person name="Kato S."/>
            <person name="Takaki Y."/>
            <person name="Miyazaki M."/>
            <person name="Miyata M."/>
            <person name="Ogawara M."/>
            <person name="Saito Y."/>
            <person name="Sakai S."/>
            <person name="Tahara Y.O."/>
            <person name="Takano Y."/>
            <person name="Tasumi E."/>
            <person name="Uematsu K."/>
            <person name="Yoshimura T."/>
            <person name="Itoh T."/>
            <person name="Ohkuma M."/>
            <person name="Takai K."/>
        </authorList>
    </citation>
    <scope>NUCLEOTIDE SEQUENCE [LARGE SCALE GENOMIC DNA]</scope>
    <source>
        <strain evidence="3 4">MK-D1</strain>
    </source>
</reference>
<evidence type="ECO:0000313" key="3">
    <source>
        <dbReference type="EMBL" id="QEE15327.1"/>
    </source>
</evidence>
<feature type="domain" description="VTT" evidence="2">
    <location>
        <begin position="96"/>
        <end position="202"/>
    </location>
</feature>
<feature type="transmembrane region" description="Helical" evidence="1">
    <location>
        <begin position="187"/>
        <end position="208"/>
    </location>
</feature>
<keyword evidence="1" id="KW-0472">Membrane</keyword>
<gene>
    <name evidence="3" type="ORF">DSAG12_01152</name>
</gene>
<evidence type="ECO:0000313" key="4">
    <source>
        <dbReference type="Proteomes" id="UP000321408"/>
    </source>
</evidence>
<evidence type="ECO:0000259" key="2">
    <source>
        <dbReference type="Pfam" id="PF09335"/>
    </source>
</evidence>
<evidence type="ECO:0000256" key="1">
    <source>
        <dbReference type="SAM" id="Phobius"/>
    </source>
</evidence>
<dbReference type="InterPro" id="IPR032816">
    <property type="entry name" value="VTT_dom"/>
</dbReference>
<dbReference type="PANTHER" id="PTHR42709">
    <property type="entry name" value="ALKALINE PHOSPHATASE LIKE PROTEIN"/>
    <property type="match status" value="1"/>
</dbReference>
<feature type="transmembrane region" description="Helical" evidence="1">
    <location>
        <begin position="12"/>
        <end position="35"/>
    </location>
</feature>
<dbReference type="GO" id="GO:0005886">
    <property type="term" value="C:plasma membrane"/>
    <property type="evidence" value="ECO:0007669"/>
    <property type="project" value="TreeGrafter"/>
</dbReference>
<feature type="transmembrane region" description="Helical" evidence="1">
    <location>
        <begin position="151"/>
        <end position="175"/>
    </location>
</feature>
<keyword evidence="1" id="KW-0812">Transmembrane</keyword>
<dbReference type="InterPro" id="IPR051311">
    <property type="entry name" value="DedA_domain"/>
</dbReference>
<dbReference type="RefSeq" id="WP_147662241.1">
    <property type="nucleotide sequence ID" value="NZ_CP042905.2"/>
</dbReference>
<dbReference type="KEGG" id="psyt:DSAG12_01152"/>
<dbReference type="GeneID" id="41329149"/>
<sequence>MDKKFRIGKFRFRIRNLEIFTFVILTFLYVLAFIIKEDTWIYDNIASLSMHWHDIAVGSTTALLTAFAFATFGNTSILIVFPYILIVYDIAQSYPNWILLGIVSGLGAAVGEITSYIIGRVIGASKKMKSSEMGEKFHRIKLKFEEKPARIPLTVFFFALTPFPDDAILVPLGMMKYPYWKSIPPCFLGKTILCTLIAWLGSFVAVNLDPLNALIDDYPILFFLRLIIPTTDVNPSADIIQFSFVFIIIYIMLRLDFEKISMKRSKDRKQFQTYILEGGNFEISKLIEDYNVLNIEGFKSHIQEFAQRHNNVAFMRDLLHLDAIADRHLAFDQSMDFISFFYTPDKEQKEKEEKQEINDKKEEKIEK</sequence>
<feature type="transmembrane region" description="Helical" evidence="1">
    <location>
        <begin position="239"/>
        <end position="257"/>
    </location>
</feature>
<dbReference type="EMBL" id="CP042905">
    <property type="protein sequence ID" value="QEE15327.1"/>
    <property type="molecule type" value="Genomic_DNA"/>
</dbReference>
<dbReference type="AlphaFoldDB" id="A0A5B9D8Y7"/>
<dbReference type="PANTHER" id="PTHR42709:SF10">
    <property type="entry name" value="SNARE ASSOCIATED GOLGI PROTEIN"/>
    <property type="match status" value="1"/>
</dbReference>
<dbReference type="Pfam" id="PF09335">
    <property type="entry name" value="VTT_dom"/>
    <property type="match status" value="1"/>
</dbReference>
<feature type="transmembrane region" description="Helical" evidence="1">
    <location>
        <begin position="55"/>
        <end position="85"/>
    </location>
</feature>
<protein>
    <submittedName>
        <fullName evidence="3">YqaA family protein</fullName>
    </submittedName>
</protein>
<name>A0A5B9D8Y7_9ARCH</name>
<accession>A0A5B9D8Y7</accession>